<dbReference type="EMBL" id="AVPS01000005">
    <property type="protein sequence ID" value="KGM51837.1"/>
    <property type="molecule type" value="Genomic_DNA"/>
</dbReference>
<dbReference type="Gene3D" id="3.90.1590.10">
    <property type="entry name" value="glutathione-dependent formaldehyde- activating enzyme (gfa)"/>
    <property type="match status" value="1"/>
</dbReference>
<proteinExistence type="predicted"/>
<name>A0A0A0ERT3_9GAMM</name>
<gene>
    <name evidence="1" type="ORF">N792_09360</name>
</gene>
<sequence>MAIPFHCRCGTVRGEIEPGAVYTRAVCYCRDCQAFARALGRGPEVLDPNGGTDIIAMLPAGLRFTAGSGQVACLSLSPKGLLRWHSACCNTPIGNTSRDPKLPYVGVLARCTDVAPDVLDAAIGPPRIALNTASARGEVASTPVRAAFGILRIVWGVLRAKLSGRHRDNPFFDAATSRPLAEPRVLTRQERAEAERG</sequence>
<accession>A0A0A0ERT3</accession>
<dbReference type="RefSeq" id="WP_036193898.1">
    <property type="nucleotide sequence ID" value="NZ_AVPS01000005.1"/>
</dbReference>
<dbReference type="Pfam" id="PF19648">
    <property type="entry name" value="DUF6151"/>
    <property type="match status" value="1"/>
</dbReference>
<evidence type="ECO:0000313" key="1">
    <source>
        <dbReference type="EMBL" id="KGM51837.1"/>
    </source>
</evidence>
<dbReference type="InterPro" id="IPR046149">
    <property type="entry name" value="DUF6151"/>
</dbReference>
<dbReference type="Proteomes" id="UP000030017">
    <property type="component" value="Unassembled WGS sequence"/>
</dbReference>
<dbReference type="STRING" id="1122185.N792_09360"/>
<evidence type="ECO:0008006" key="3">
    <source>
        <dbReference type="Google" id="ProtNLM"/>
    </source>
</evidence>
<dbReference type="OrthoDB" id="5500342at2"/>
<dbReference type="eggNOG" id="COG3791">
    <property type="taxonomic scope" value="Bacteria"/>
</dbReference>
<reference evidence="1 2" key="1">
    <citation type="submission" date="2013-08" db="EMBL/GenBank/DDBJ databases">
        <title>Genome sequencing of Lysobacter.</title>
        <authorList>
            <person name="Zhang S."/>
            <person name="Wang G."/>
        </authorList>
    </citation>
    <scope>NUCLEOTIDE SEQUENCE [LARGE SCALE GENOMIC DNA]</scope>
    <source>
        <strain evidence="1 2">Ko07</strain>
    </source>
</reference>
<evidence type="ECO:0000313" key="2">
    <source>
        <dbReference type="Proteomes" id="UP000030017"/>
    </source>
</evidence>
<comment type="caution">
    <text evidence="1">The sequence shown here is derived from an EMBL/GenBank/DDBJ whole genome shotgun (WGS) entry which is preliminary data.</text>
</comment>
<keyword evidence="2" id="KW-1185">Reference proteome</keyword>
<organism evidence="1 2">
    <name type="scientific">Lysobacter concretionis Ko07 = DSM 16239</name>
    <dbReference type="NCBI Taxonomy" id="1122185"/>
    <lineage>
        <taxon>Bacteria</taxon>
        <taxon>Pseudomonadati</taxon>
        <taxon>Pseudomonadota</taxon>
        <taxon>Gammaproteobacteria</taxon>
        <taxon>Lysobacterales</taxon>
        <taxon>Lysobacteraceae</taxon>
        <taxon>Novilysobacter</taxon>
    </lineage>
</organism>
<dbReference type="AlphaFoldDB" id="A0A0A0ERT3"/>
<protein>
    <recommendedName>
        <fullName evidence="3">CENP-V/GFA domain-containing protein</fullName>
    </recommendedName>
</protein>